<evidence type="ECO:0000256" key="13">
    <source>
        <dbReference type="ARBA" id="ARBA00049332"/>
    </source>
</evidence>
<accession>A0AAV5CLA6</accession>
<comment type="cofactor">
    <cofactor evidence="1">
        <name>Zn(2+)</name>
        <dbReference type="ChEBI" id="CHEBI:29105"/>
    </cofactor>
</comment>
<dbReference type="AlphaFoldDB" id="A0AAV5CLA6"/>
<comment type="catalytic activity">
    <reaction evidence="10">
        <text>(E)-sinapyl alcohol + NADP(+) = (E)-sinapaldehyde + NADPH + H(+)</text>
        <dbReference type="Rhea" id="RHEA:45704"/>
        <dbReference type="ChEBI" id="CHEBI:15378"/>
        <dbReference type="ChEBI" id="CHEBI:27949"/>
        <dbReference type="ChEBI" id="CHEBI:57783"/>
        <dbReference type="ChEBI" id="CHEBI:58349"/>
        <dbReference type="ChEBI" id="CHEBI:64557"/>
        <dbReference type="EC" id="1.1.1.195"/>
    </reaction>
    <physiologicalReaction direction="right-to-left" evidence="10">
        <dbReference type="Rhea" id="RHEA:45706"/>
    </physiologicalReaction>
</comment>
<dbReference type="EMBL" id="BQKI01000007">
    <property type="protein sequence ID" value="GJM98862.1"/>
    <property type="molecule type" value="Genomic_DNA"/>
</dbReference>
<comment type="pathway">
    <text evidence="2">Aromatic compound metabolism; phenylpropanoid biosynthesis.</text>
</comment>
<comment type="catalytic activity">
    <reaction evidence="11">
        <text>(E)-caffeyl alcohol + NADP(+) = (E)-caffeyl aldehyde + NADPH + H(+)</text>
        <dbReference type="Rhea" id="RHEA:45728"/>
        <dbReference type="ChEBI" id="CHEBI:15378"/>
        <dbReference type="ChEBI" id="CHEBI:28323"/>
        <dbReference type="ChEBI" id="CHEBI:31334"/>
        <dbReference type="ChEBI" id="CHEBI:57783"/>
        <dbReference type="ChEBI" id="CHEBI:58349"/>
    </reaction>
    <physiologicalReaction direction="right-to-left" evidence="11">
        <dbReference type="Rhea" id="RHEA:45730"/>
    </physiologicalReaction>
</comment>
<evidence type="ECO:0000256" key="1">
    <source>
        <dbReference type="ARBA" id="ARBA00001947"/>
    </source>
</evidence>
<keyword evidence="7" id="KW-0521">NADP</keyword>
<sequence length="151" mass="16130">MPDLRRRCFGAGISLYCGICHTDLHVIKNEWGNAMYSLVPGHEVVGTVTDVGRSVSKYKVGDTVGVGYCVDSCGSCECCGNGHENYCAGVVLTSNGVDHARGGAATLGGFSDVLVVSQHYVVRVPDSLPPTAPLRFCELASRCTVRWWSTD</sequence>
<proteinExistence type="predicted"/>
<dbReference type="SUPFAM" id="SSF50129">
    <property type="entry name" value="GroES-like"/>
    <property type="match status" value="1"/>
</dbReference>
<organism evidence="15 16">
    <name type="scientific">Eleusine coracana subsp. coracana</name>
    <dbReference type="NCBI Taxonomy" id="191504"/>
    <lineage>
        <taxon>Eukaryota</taxon>
        <taxon>Viridiplantae</taxon>
        <taxon>Streptophyta</taxon>
        <taxon>Embryophyta</taxon>
        <taxon>Tracheophyta</taxon>
        <taxon>Spermatophyta</taxon>
        <taxon>Magnoliopsida</taxon>
        <taxon>Liliopsida</taxon>
        <taxon>Poales</taxon>
        <taxon>Poaceae</taxon>
        <taxon>PACMAD clade</taxon>
        <taxon>Chloridoideae</taxon>
        <taxon>Cynodonteae</taxon>
        <taxon>Eleusininae</taxon>
        <taxon>Eleusine</taxon>
    </lineage>
</organism>
<evidence type="ECO:0000256" key="3">
    <source>
        <dbReference type="ARBA" id="ARBA00013171"/>
    </source>
</evidence>
<dbReference type="InterPro" id="IPR047109">
    <property type="entry name" value="CAD-like"/>
</dbReference>
<comment type="catalytic activity">
    <reaction evidence="13">
        <text>(E)-cinnamyl alcohol + NADP(+) = (E)-cinnamaldehyde + NADPH + H(+)</text>
        <dbReference type="Rhea" id="RHEA:10392"/>
        <dbReference type="ChEBI" id="CHEBI:15378"/>
        <dbReference type="ChEBI" id="CHEBI:16731"/>
        <dbReference type="ChEBI" id="CHEBI:33227"/>
        <dbReference type="ChEBI" id="CHEBI:57783"/>
        <dbReference type="ChEBI" id="CHEBI:58349"/>
        <dbReference type="EC" id="1.1.1.195"/>
    </reaction>
    <physiologicalReaction direction="right-to-left" evidence="13">
        <dbReference type="Rhea" id="RHEA:10394"/>
    </physiologicalReaction>
</comment>
<dbReference type="EC" id="1.1.1.195" evidence="3"/>
<protein>
    <recommendedName>
        <fullName evidence="3">cinnamyl-alcohol dehydrogenase</fullName>
        <ecNumber evidence="3">1.1.1.195</ecNumber>
    </recommendedName>
</protein>
<evidence type="ECO:0000256" key="8">
    <source>
        <dbReference type="ARBA" id="ARBA00023002"/>
    </source>
</evidence>
<dbReference type="GO" id="GO:0009809">
    <property type="term" value="P:lignin biosynthetic process"/>
    <property type="evidence" value="ECO:0007669"/>
    <property type="project" value="UniProtKB-KW"/>
</dbReference>
<evidence type="ECO:0000256" key="12">
    <source>
        <dbReference type="ARBA" id="ARBA00049311"/>
    </source>
</evidence>
<dbReference type="GO" id="GO:0008270">
    <property type="term" value="F:zinc ion binding"/>
    <property type="evidence" value="ECO:0007669"/>
    <property type="project" value="InterPro"/>
</dbReference>
<evidence type="ECO:0000256" key="7">
    <source>
        <dbReference type="ARBA" id="ARBA00022857"/>
    </source>
</evidence>
<keyword evidence="6" id="KW-0862">Zinc</keyword>
<evidence type="ECO:0000259" key="14">
    <source>
        <dbReference type="Pfam" id="PF08240"/>
    </source>
</evidence>
<comment type="catalytic activity">
    <reaction evidence="12">
        <text>(E)-coniferol + NADP(+) = (E)-coniferaldehyde + NADPH + H(+)</text>
        <dbReference type="Rhea" id="RHEA:22444"/>
        <dbReference type="ChEBI" id="CHEBI:15378"/>
        <dbReference type="ChEBI" id="CHEBI:16547"/>
        <dbReference type="ChEBI" id="CHEBI:17745"/>
        <dbReference type="ChEBI" id="CHEBI:57783"/>
        <dbReference type="ChEBI" id="CHEBI:58349"/>
        <dbReference type="EC" id="1.1.1.195"/>
    </reaction>
    <physiologicalReaction direction="right-to-left" evidence="12">
        <dbReference type="Rhea" id="RHEA:22446"/>
    </physiologicalReaction>
</comment>
<dbReference type="GO" id="GO:0045551">
    <property type="term" value="F:cinnamyl-alcohol dehydrogenase activity"/>
    <property type="evidence" value="ECO:0007669"/>
    <property type="project" value="UniProtKB-EC"/>
</dbReference>
<reference evidence="15" key="2">
    <citation type="submission" date="2021-12" db="EMBL/GenBank/DDBJ databases">
        <title>Resequencing data analysis of finger millet.</title>
        <authorList>
            <person name="Hatakeyama M."/>
            <person name="Aluri S."/>
            <person name="Balachadran M.T."/>
            <person name="Sivarajan S.R."/>
            <person name="Poveda L."/>
            <person name="Shimizu-Inatsugi R."/>
            <person name="Schlapbach R."/>
            <person name="Sreeman S.M."/>
            <person name="Shimizu K.K."/>
        </authorList>
    </citation>
    <scope>NUCLEOTIDE SEQUENCE</scope>
</reference>
<evidence type="ECO:0000256" key="11">
    <source>
        <dbReference type="ARBA" id="ARBA00049226"/>
    </source>
</evidence>
<evidence type="ECO:0000256" key="5">
    <source>
        <dbReference type="ARBA" id="ARBA00022733"/>
    </source>
</evidence>
<evidence type="ECO:0000313" key="15">
    <source>
        <dbReference type="EMBL" id="GJM98862.1"/>
    </source>
</evidence>
<keyword evidence="16" id="KW-1185">Reference proteome</keyword>
<dbReference type="InterPro" id="IPR013154">
    <property type="entry name" value="ADH-like_N"/>
</dbReference>
<comment type="catalytic activity">
    <reaction evidence="9">
        <text>(E)-4-coumaroyl alcohol + NADP(+) = (E)-4-coumaraldehyde + NADPH + H(+)</text>
        <dbReference type="Rhea" id="RHEA:45724"/>
        <dbReference type="ChEBI" id="CHEBI:15378"/>
        <dbReference type="ChEBI" id="CHEBI:28353"/>
        <dbReference type="ChEBI" id="CHEBI:57783"/>
        <dbReference type="ChEBI" id="CHEBI:58349"/>
        <dbReference type="ChEBI" id="CHEBI:64555"/>
        <dbReference type="EC" id="1.1.1.195"/>
    </reaction>
    <physiologicalReaction direction="right-to-left" evidence="9">
        <dbReference type="Rhea" id="RHEA:45726"/>
    </physiologicalReaction>
</comment>
<evidence type="ECO:0000256" key="2">
    <source>
        <dbReference type="ARBA" id="ARBA00004928"/>
    </source>
</evidence>
<dbReference type="Gene3D" id="3.90.180.10">
    <property type="entry name" value="Medium-chain alcohol dehydrogenases, catalytic domain"/>
    <property type="match status" value="1"/>
</dbReference>
<reference evidence="15" key="1">
    <citation type="journal article" date="2018" name="DNA Res.">
        <title>Multiple hybrid de novo genome assembly of finger millet, an orphan allotetraploid crop.</title>
        <authorList>
            <person name="Hatakeyama M."/>
            <person name="Aluri S."/>
            <person name="Balachadran M.T."/>
            <person name="Sivarajan S.R."/>
            <person name="Patrignani A."/>
            <person name="Gruter S."/>
            <person name="Poveda L."/>
            <person name="Shimizu-Inatsugi R."/>
            <person name="Baeten J."/>
            <person name="Francoijs K.J."/>
            <person name="Nataraja K.N."/>
            <person name="Reddy Y.A.N."/>
            <person name="Phadnis S."/>
            <person name="Ravikumar R.L."/>
            <person name="Schlapbach R."/>
            <person name="Sreeman S.M."/>
            <person name="Shimizu K.K."/>
        </authorList>
    </citation>
    <scope>NUCLEOTIDE SEQUENCE</scope>
</reference>
<dbReference type="PROSITE" id="PS00059">
    <property type="entry name" value="ADH_ZINC"/>
    <property type="match status" value="1"/>
</dbReference>
<evidence type="ECO:0000256" key="6">
    <source>
        <dbReference type="ARBA" id="ARBA00022833"/>
    </source>
</evidence>
<dbReference type="Pfam" id="PF08240">
    <property type="entry name" value="ADH_N"/>
    <property type="match status" value="1"/>
</dbReference>
<name>A0AAV5CLA6_ELECO</name>
<evidence type="ECO:0000256" key="4">
    <source>
        <dbReference type="ARBA" id="ARBA00022723"/>
    </source>
</evidence>
<keyword evidence="4" id="KW-0479">Metal-binding</keyword>
<keyword evidence="5" id="KW-0438">Lignin biosynthesis</keyword>
<dbReference type="InterPro" id="IPR002328">
    <property type="entry name" value="ADH_Zn_CS"/>
</dbReference>
<dbReference type="InterPro" id="IPR011032">
    <property type="entry name" value="GroES-like_sf"/>
</dbReference>
<evidence type="ECO:0000256" key="9">
    <source>
        <dbReference type="ARBA" id="ARBA00047329"/>
    </source>
</evidence>
<evidence type="ECO:0000313" key="16">
    <source>
        <dbReference type="Proteomes" id="UP001054889"/>
    </source>
</evidence>
<keyword evidence="8" id="KW-0560">Oxidoreductase</keyword>
<dbReference type="Proteomes" id="UP001054889">
    <property type="component" value="Unassembled WGS sequence"/>
</dbReference>
<comment type="caution">
    <text evidence="15">The sequence shown here is derived from an EMBL/GenBank/DDBJ whole genome shotgun (WGS) entry which is preliminary data.</text>
</comment>
<gene>
    <name evidence="15" type="primary">ga15909</name>
    <name evidence="15" type="ORF">PR202_ga15909</name>
</gene>
<feature type="domain" description="Alcohol dehydrogenase-like N-terminal" evidence="14">
    <location>
        <begin position="16"/>
        <end position="126"/>
    </location>
</feature>
<evidence type="ECO:0000256" key="10">
    <source>
        <dbReference type="ARBA" id="ARBA00048379"/>
    </source>
</evidence>
<dbReference type="PANTHER" id="PTHR42683">
    <property type="entry name" value="ALDEHYDE REDUCTASE"/>
    <property type="match status" value="1"/>
</dbReference>